<feature type="compositionally biased region" description="Basic residues" evidence="1">
    <location>
        <begin position="71"/>
        <end position="91"/>
    </location>
</feature>
<gene>
    <name evidence="2" type="ORF">AVDCRST_MAG08-1730</name>
</gene>
<evidence type="ECO:0000256" key="1">
    <source>
        <dbReference type="SAM" id="MobiDB-lite"/>
    </source>
</evidence>
<protein>
    <submittedName>
        <fullName evidence="2">Uncharacterized protein</fullName>
    </submittedName>
</protein>
<feature type="region of interest" description="Disordered" evidence="1">
    <location>
        <begin position="1"/>
        <end position="102"/>
    </location>
</feature>
<reference evidence="2" key="1">
    <citation type="submission" date="2020-02" db="EMBL/GenBank/DDBJ databases">
        <authorList>
            <person name="Meier V. D."/>
        </authorList>
    </citation>
    <scope>NUCLEOTIDE SEQUENCE</scope>
    <source>
        <strain evidence="2">AVDCRST_MAG08</strain>
    </source>
</reference>
<name>A0A6J4I6C8_9PROT</name>
<feature type="non-terminal residue" evidence="2">
    <location>
        <position position="128"/>
    </location>
</feature>
<proteinExistence type="predicted"/>
<feature type="compositionally biased region" description="Basic residues" evidence="1">
    <location>
        <begin position="1"/>
        <end position="38"/>
    </location>
</feature>
<organism evidence="2">
    <name type="scientific">uncultured Acetobacteraceae bacterium</name>
    <dbReference type="NCBI Taxonomy" id="169975"/>
    <lineage>
        <taxon>Bacteria</taxon>
        <taxon>Pseudomonadati</taxon>
        <taxon>Pseudomonadota</taxon>
        <taxon>Alphaproteobacteria</taxon>
        <taxon>Acetobacterales</taxon>
        <taxon>Acetobacteraceae</taxon>
        <taxon>environmental samples</taxon>
    </lineage>
</organism>
<feature type="non-terminal residue" evidence="2">
    <location>
        <position position="1"/>
    </location>
</feature>
<accession>A0A6J4I6C8</accession>
<sequence>ATARPHAHARHRPRPPRPGRHRRGGAAHRGAARPRPRRADRGVGGTPALVARGAGGRRLRAHPPSGVALRRSGRRRGRRAARARGAGRRGGRLPEGQAPGDRHLGAVCPPLAAPLGCVRQGAAGRSAV</sequence>
<evidence type="ECO:0000313" key="2">
    <source>
        <dbReference type="EMBL" id="CAA9243195.1"/>
    </source>
</evidence>
<dbReference type="AlphaFoldDB" id="A0A6J4I6C8"/>
<dbReference type="EMBL" id="CADCTG010000146">
    <property type="protein sequence ID" value="CAA9243195.1"/>
    <property type="molecule type" value="Genomic_DNA"/>
</dbReference>